<dbReference type="InterPro" id="IPR036259">
    <property type="entry name" value="MFS_trans_sf"/>
</dbReference>
<evidence type="ECO:0000256" key="7">
    <source>
        <dbReference type="SAM" id="MobiDB-lite"/>
    </source>
</evidence>
<keyword evidence="6 8" id="KW-0472">Membrane</keyword>
<organism evidence="9 10">
    <name type="scientific">Streptomyces polygonati</name>
    <dbReference type="NCBI Taxonomy" id="1617087"/>
    <lineage>
        <taxon>Bacteria</taxon>
        <taxon>Bacillati</taxon>
        <taxon>Actinomycetota</taxon>
        <taxon>Actinomycetes</taxon>
        <taxon>Kitasatosporales</taxon>
        <taxon>Streptomycetaceae</taxon>
        <taxon>Streptomyces</taxon>
    </lineage>
</organism>
<evidence type="ECO:0000256" key="5">
    <source>
        <dbReference type="ARBA" id="ARBA00022989"/>
    </source>
</evidence>
<evidence type="ECO:0000256" key="2">
    <source>
        <dbReference type="ARBA" id="ARBA00022448"/>
    </source>
</evidence>
<dbReference type="EMBL" id="JBHSBB010000009">
    <property type="protein sequence ID" value="MFC4031929.1"/>
    <property type="molecule type" value="Genomic_DNA"/>
</dbReference>
<dbReference type="CDD" id="cd06173">
    <property type="entry name" value="MFS_MefA_like"/>
    <property type="match status" value="1"/>
</dbReference>
<feature type="transmembrane region" description="Helical" evidence="8">
    <location>
        <begin position="398"/>
        <end position="418"/>
    </location>
</feature>
<keyword evidence="5 8" id="KW-1133">Transmembrane helix</keyword>
<dbReference type="RefSeq" id="WP_386428452.1">
    <property type="nucleotide sequence ID" value="NZ_JBHSBB010000009.1"/>
</dbReference>
<dbReference type="Proteomes" id="UP001595765">
    <property type="component" value="Unassembled WGS sequence"/>
</dbReference>
<name>A0ABV8HM64_9ACTN</name>
<accession>A0ABV8HM64</accession>
<evidence type="ECO:0000256" key="4">
    <source>
        <dbReference type="ARBA" id="ARBA00022692"/>
    </source>
</evidence>
<dbReference type="Gene3D" id="1.20.1250.20">
    <property type="entry name" value="MFS general substrate transporter like domains"/>
    <property type="match status" value="1"/>
</dbReference>
<comment type="subcellular location">
    <subcellularLocation>
        <location evidence="1">Cell inner membrane</location>
        <topology evidence="1">Multi-pass membrane protein</topology>
    </subcellularLocation>
</comment>
<feature type="transmembrane region" description="Helical" evidence="8">
    <location>
        <begin position="335"/>
        <end position="352"/>
    </location>
</feature>
<feature type="transmembrane region" description="Helical" evidence="8">
    <location>
        <begin position="87"/>
        <end position="107"/>
    </location>
</feature>
<dbReference type="SUPFAM" id="SSF103473">
    <property type="entry name" value="MFS general substrate transporter"/>
    <property type="match status" value="1"/>
</dbReference>
<dbReference type="Pfam" id="PF05977">
    <property type="entry name" value="MFS_3"/>
    <property type="match status" value="1"/>
</dbReference>
<keyword evidence="3" id="KW-1003">Cell membrane</keyword>
<protein>
    <submittedName>
        <fullName evidence="9">MFS transporter</fullName>
    </submittedName>
</protein>
<feature type="transmembrane region" description="Helical" evidence="8">
    <location>
        <begin position="184"/>
        <end position="205"/>
    </location>
</feature>
<evidence type="ECO:0000313" key="9">
    <source>
        <dbReference type="EMBL" id="MFC4031929.1"/>
    </source>
</evidence>
<evidence type="ECO:0000256" key="6">
    <source>
        <dbReference type="ARBA" id="ARBA00023136"/>
    </source>
</evidence>
<keyword evidence="2" id="KW-0813">Transport</keyword>
<sequence length="458" mass="47816">MARLLRFPVLNSEKDRRDSSGPTGSPIPGPPPARGSRLSRVLADISPLREHPDFRRLWFGNTVSYIGQQMTAMAVALQVYAITGSSFYVGLVGLFSLVPLIAFGLYGGAVADVVDRRRLGLITSAALTLLSLALALVAIAGLRSVAVLYGIVALQAVFFAMNSPARSSMIPRLLPPEQLPAANALASLAGGVGQMAGPMLGGVFVGFWGYQAAYLIDVLAFTASLYAMWRLPAMLPESKLAAAGKGAAAVEAARRRPSVMEGLRYLGARPNLRTTFVSDLAAMVLAQPRVLFPAVAGLWFGGDTRTVGLLAAAPAVGALLGSVFSGWLGRVNRQGLAVLIAIASWGGAVAVFGLTRDLWLGLLFLGVAGCADTVSMVFRNTMLQSAAPDDMRGRLQGVFLVVVVGGPRLGDFLAGSAADIFTPTAALVGGGLACILAITLIGTFQRGFARYDARDPVA</sequence>
<evidence type="ECO:0000256" key="1">
    <source>
        <dbReference type="ARBA" id="ARBA00004429"/>
    </source>
</evidence>
<feature type="transmembrane region" description="Helical" evidence="8">
    <location>
        <begin position="307"/>
        <end position="328"/>
    </location>
</feature>
<evidence type="ECO:0000256" key="3">
    <source>
        <dbReference type="ARBA" id="ARBA00022475"/>
    </source>
</evidence>
<feature type="transmembrane region" description="Helical" evidence="8">
    <location>
        <begin position="146"/>
        <end position="163"/>
    </location>
</feature>
<feature type="transmembrane region" description="Helical" evidence="8">
    <location>
        <begin position="358"/>
        <end position="378"/>
    </location>
</feature>
<feature type="transmembrane region" description="Helical" evidence="8">
    <location>
        <begin position="211"/>
        <end position="229"/>
    </location>
</feature>
<reference evidence="10" key="1">
    <citation type="journal article" date="2019" name="Int. J. Syst. Evol. Microbiol.">
        <title>The Global Catalogue of Microorganisms (GCM) 10K type strain sequencing project: providing services to taxonomists for standard genome sequencing and annotation.</title>
        <authorList>
            <consortium name="The Broad Institute Genomics Platform"/>
            <consortium name="The Broad Institute Genome Sequencing Center for Infectious Disease"/>
            <person name="Wu L."/>
            <person name="Ma J."/>
        </authorList>
    </citation>
    <scope>NUCLEOTIDE SEQUENCE [LARGE SCALE GENOMIC DNA]</scope>
    <source>
        <strain evidence="10">CGMCC 4.7237</strain>
    </source>
</reference>
<keyword evidence="4 8" id="KW-0812">Transmembrane</keyword>
<gene>
    <name evidence="9" type="ORF">ACFO3J_10595</name>
</gene>
<dbReference type="PANTHER" id="PTHR23513:SF9">
    <property type="entry name" value="ENTEROBACTIN EXPORTER ENTS"/>
    <property type="match status" value="1"/>
</dbReference>
<feature type="transmembrane region" description="Helical" evidence="8">
    <location>
        <begin position="424"/>
        <end position="444"/>
    </location>
</feature>
<dbReference type="InterPro" id="IPR010290">
    <property type="entry name" value="TM_effector"/>
</dbReference>
<evidence type="ECO:0000313" key="10">
    <source>
        <dbReference type="Proteomes" id="UP001595765"/>
    </source>
</evidence>
<dbReference type="PANTHER" id="PTHR23513">
    <property type="entry name" value="INTEGRAL MEMBRANE EFFLUX PROTEIN-RELATED"/>
    <property type="match status" value="1"/>
</dbReference>
<feature type="transmembrane region" description="Helical" evidence="8">
    <location>
        <begin position="119"/>
        <end position="140"/>
    </location>
</feature>
<proteinExistence type="predicted"/>
<comment type="caution">
    <text evidence="9">The sequence shown here is derived from an EMBL/GenBank/DDBJ whole genome shotgun (WGS) entry which is preliminary data.</text>
</comment>
<feature type="region of interest" description="Disordered" evidence="7">
    <location>
        <begin position="13"/>
        <end position="36"/>
    </location>
</feature>
<keyword evidence="10" id="KW-1185">Reference proteome</keyword>
<evidence type="ECO:0000256" key="8">
    <source>
        <dbReference type="SAM" id="Phobius"/>
    </source>
</evidence>